<keyword evidence="3" id="KW-0963">Cytoplasm</keyword>
<dbReference type="GO" id="GO:0046872">
    <property type="term" value="F:metal ion binding"/>
    <property type="evidence" value="ECO:0007669"/>
    <property type="project" value="UniProtKB-KW"/>
</dbReference>
<dbReference type="PANTHER" id="PTHR14202:SF0">
    <property type="entry name" value="RNA-BINDING PROTEIN RO60"/>
    <property type="match status" value="1"/>
</dbReference>
<sequence>MCPRDRSNLTANILDNLRLLLVLDEAQFDFERIPPANLKTRDDEILNSQGGYVFKVNTLNRIRRFLIMGTSGGTYYISEKALTTKNLEDLIQIIKDGKGGLILREILDISLAGRAPRQEPTMFALALLARYDVKDRVSKLSSGKESQKLSEVEKSFNDYIVQLQKAAFKAVAKVCRIPTHLFMFVKFCEIISKEFGSTGWSRMMRKAISSWYLEKDPKLLAMHITKYQQREGWSHRDLLRLCHADVAKKNEQALLYDQIFHYAVNGNIDEEKNKLLQEPTDMETDQEEPTKKRSKRNYELKDELVKNFNNSDALKFLRAVIEMKKLNDSKDEQQVQECASLIRKYGLVREHVDSSLLNSPKVWIALLEKMPMTALIRNLSKLSALELITDKPENEEHVNKVIAALTNEKSIKSARVHPLAVLLASTTYKGGRGYRGSLSWQVNDKIVEALEKAFLLAFHNVEPTNKKICLALDVSGSMYSPIMNTHLSCREASVAFSMCFLKSEPNVTCMAFQSEFVPLPFDKTWEMQNIIKYVDSMDTGGCWTYCELPMIWATKEKKEFDAFIVFTDNETSHGKVKPYEAMKEYREKLNLPNSKLIVAGMTATEFTIADPLDPGMLDVVGFDSAVPELVHNFILGKI</sequence>
<dbReference type="InterPro" id="IPR056800">
    <property type="entry name" value="vWA_Ro60"/>
</dbReference>
<keyword evidence="6" id="KW-0687">Ribonucleoprotein</keyword>
<feature type="domain" description="TROVE" evidence="8">
    <location>
        <begin position="45"/>
        <end position="466"/>
    </location>
</feature>
<dbReference type="Pfam" id="PF05731">
    <property type="entry name" value="TROVE"/>
    <property type="match status" value="1"/>
</dbReference>
<dbReference type="Gene3D" id="3.40.50.410">
    <property type="entry name" value="von Willebrand factor, type A domain"/>
    <property type="match status" value="2"/>
</dbReference>
<dbReference type="InterPro" id="IPR040322">
    <property type="entry name" value="TROVE2"/>
</dbReference>
<dbReference type="Pfam" id="PF25045">
    <property type="entry name" value="vWA_Ro60"/>
    <property type="match status" value="1"/>
</dbReference>
<dbReference type="SUPFAM" id="SSF53300">
    <property type="entry name" value="vWA-like"/>
    <property type="match status" value="1"/>
</dbReference>
<dbReference type="PANTHER" id="PTHR14202">
    <property type="entry name" value="60 KDA RIBONUCLEOPROTEIN SSA/RO"/>
    <property type="match status" value="1"/>
</dbReference>
<evidence type="ECO:0000313" key="9">
    <source>
        <dbReference type="Proteomes" id="UP000887540"/>
    </source>
</evidence>
<dbReference type="AlphaFoldDB" id="A0A914CSU9"/>
<keyword evidence="9" id="KW-1185">Reference proteome</keyword>
<evidence type="ECO:0000256" key="3">
    <source>
        <dbReference type="ARBA" id="ARBA00022490"/>
    </source>
</evidence>
<comment type="subcellular location">
    <subcellularLocation>
        <location evidence="1">Cytoplasm</location>
    </subcellularLocation>
</comment>
<keyword evidence="4" id="KW-0479">Metal-binding</keyword>
<feature type="region of interest" description="Disordered" evidence="7">
    <location>
        <begin position="273"/>
        <end position="296"/>
    </location>
</feature>
<dbReference type="InterPro" id="IPR008858">
    <property type="entry name" value="TROVE_dom"/>
</dbReference>
<organism evidence="9 10">
    <name type="scientific">Acrobeloides nanus</name>
    <dbReference type="NCBI Taxonomy" id="290746"/>
    <lineage>
        <taxon>Eukaryota</taxon>
        <taxon>Metazoa</taxon>
        <taxon>Ecdysozoa</taxon>
        <taxon>Nematoda</taxon>
        <taxon>Chromadorea</taxon>
        <taxon>Rhabditida</taxon>
        <taxon>Tylenchina</taxon>
        <taxon>Cephalobomorpha</taxon>
        <taxon>Cephaloboidea</taxon>
        <taxon>Cephalobidae</taxon>
        <taxon>Acrobeloides</taxon>
    </lineage>
</organism>
<dbReference type="GO" id="GO:1990904">
    <property type="term" value="C:ribonucleoprotein complex"/>
    <property type="evidence" value="ECO:0007669"/>
    <property type="project" value="UniProtKB-KW"/>
</dbReference>
<evidence type="ECO:0000259" key="8">
    <source>
        <dbReference type="PROSITE" id="PS50988"/>
    </source>
</evidence>
<evidence type="ECO:0000256" key="2">
    <source>
        <dbReference type="ARBA" id="ARBA00007814"/>
    </source>
</evidence>
<name>A0A914CSU9_9BILA</name>
<dbReference type="PROSITE" id="PS50988">
    <property type="entry name" value="TROVE"/>
    <property type="match status" value="1"/>
</dbReference>
<accession>A0A914CSU9</accession>
<evidence type="ECO:0000256" key="1">
    <source>
        <dbReference type="ARBA" id="ARBA00004496"/>
    </source>
</evidence>
<dbReference type="FunFam" id="3.40.50.410:FF:000127">
    <property type="entry name" value="60 kDa SS-A/Ro ribonucleoprotein homolog"/>
    <property type="match status" value="1"/>
</dbReference>
<proteinExistence type="inferred from homology"/>
<dbReference type="WBParaSite" id="ACRNAN_scaffold1416.g21218.t1">
    <property type="protein sequence ID" value="ACRNAN_scaffold1416.g21218.t1"/>
    <property type="gene ID" value="ACRNAN_scaffold1416.g21218"/>
</dbReference>
<keyword evidence="5" id="KW-0694">RNA-binding</keyword>
<dbReference type="InterPro" id="IPR037214">
    <property type="entry name" value="TROVE_dom_sf"/>
</dbReference>
<evidence type="ECO:0000313" key="10">
    <source>
        <dbReference type="WBParaSite" id="ACRNAN_scaffold1416.g21218.t1"/>
    </source>
</evidence>
<dbReference type="GO" id="GO:0005737">
    <property type="term" value="C:cytoplasm"/>
    <property type="evidence" value="ECO:0007669"/>
    <property type="project" value="UniProtKB-SubCell"/>
</dbReference>
<comment type="similarity">
    <text evidence="2">Belongs to the Ro 60 kDa family.</text>
</comment>
<protein>
    <submittedName>
        <fullName evidence="10">TROVE domain-containing protein</fullName>
    </submittedName>
</protein>
<reference evidence="10" key="1">
    <citation type="submission" date="2022-11" db="UniProtKB">
        <authorList>
            <consortium name="WormBaseParasite"/>
        </authorList>
    </citation>
    <scope>IDENTIFICATION</scope>
</reference>
<evidence type="ECO:0000256" key="4">
    <source>
        <dbReference type="ARBA" id="ARBA00022723"/>
    </source>
</evidence>
<evidence type="ECO:0000256" key="5">
    <source>
        <dbReference type="ARBA" id="ARBA00022884"/>
    </source>
</evidence>
<dbReference type="GO" id="GO:0003723">
    <property type="term" value="F:RNA binding"/>
    <property type="evidence" value="ECO:0007669"/>
    <property type="project" value="UniProtKB-KW"/>
</dbReference>
<dbReference type="InterPro" id="IPR036465">
    <property type="entry name" value="vWFA_dom_sf"/>
</dbReference>
<evidence type="ECO:0000256" key="7">
    <source>
        <dbReference type="SAM" id="MobiDB-lite"/>
    </source>
</evidence>
<dbReference type="SUPFAM" id="SSF140864">
    <property type="entry name" value="TROVE domain-like"/>
    <property type="match status" value="1"/>
</dbReference>
<evidence type="ECO:0000256" key="6">
    <source>
        <dbReference type="ARBA" id="ARBA00023274"/>
    </source>
</evidence>
<dbReference type="Proteomes" id="UP000887540">
    <property type="component" value="Unplaced"/>
</dbReference>